<dbReference type="RefSeq" id="WP_165908544.1">
    <property type="nucleotide sequence ID" value="NZ_CP181386.1"/>
</dbReference>
<reference evidence="2 3" key="1">
    <citation type="submission" date="2019-03" db="EMBL/GenBank/DDBJ databases">
        <title>Genomic Encyclopedia of Type Strains, Phase IV (KMG-IV): sequencing the most valuable type-strain genomes for metagenomic binning, comparative biology and taxonomic classification.</title>
        <authorList>
            <person name="Goeker M."/>
        </authorList>
    </citation>
    <scope>NUCLEOTIDE SEQUENCE [LARGE SCALE GENOMIC DNA]</scope>
    <source>
        <strain evidence="2 3">DSM 1709</strain>
    </source>
</reference>
<protein>
    <submittedName>
        <fullName evidence="2">Tetratricopeptide repeat protein</fullName>
    </submittedName>
</protein>
<dbReference type="SMART" id="SM00028">
    <property type="entry name" value="TPR"/>
    <property type="match status" value="3"/>
</dbReference>
<dbReference type="AlphaFoldDB" id="A0A4R2M5Y9"/>
<evidence type="ECO:0000256" key="1">
    <source>
        <dbReference type="PROSITE-ProRule" id="PRU00339"/>
    </source>
</evidence>
<dbReference type="SUPFAM" id="SSF48452">
    <property type="entry name" value="TPR-like"/>
    <property type="match status" value="1"/>
</dbReference>
<dbReference type="InterPro" id="IPR011990">
    <property type="entry name" value="TPR-like_helical_dom_sf"/>
</dbReference>
<dbReference type="InterPro" id="IPR036388">
    <property type="entry name" value="WH-like_DNA-bd_sf"/>
</dbReference>
<feature type="repeat" description="TPR" evidence="1">
    <location>
        <begin position="436"/>
        <end position="469"/>
    </location>
</feature>
<keyword evidence="1" id="KW-0802">TPR repeat</keyword>
<comment type="caution">
    <text evidence="2">The sequence shown here is derived from an EMBL/GenBank/DDBJ whole genome shotgun (WGS) entry which is preliminary data.</text>
</comment>
<sequence>MTNPPSSPAAPRQPSGALADAVLGAALAAHRDGTLGELLRRRPRATRWVVRRLLQPVLDCGGDALRGVQGEVLALQWLLAWAVAQLRPDGQPGFDAIEREAWLERTSWRPMLAVMCHHGFAPVRAFPDRFRARPDESPADHLCGLWSVGPSTYYRYLDKGRRQLAELLLAPTCERLLSLRDAMQGRAWALLGLDDPVARREWHRAQAGRALVEPAPVAALWHLLQAGDAAGFLQALQRFRVALGHGTLADALAERLAALPLAARQRAELCLAQAALARIRGQEERERLAYEQAQRIASAADDPLMLGVVCGELGKFFEPRDVERAFACYQDSAEFLRRAGVADDPGQAAHREGLQAYVSTLVRLGWLHVLRNDARSKAVLERADALRAALDDGALAQLEQAWGEYRRRDGDLRAALEHKHRALNLYERLGDTQAVVKTWCNLALLYGDAKDYARAIDYSQRVLTLAERSPVEPETVASTHLNLGGTWFWQERWDEAIEQYGAGLAKAEAARLHVLAGRAHYNLAEAFYKRFQRHGRDDDERRGDVHAAAAQLVWAREGDPGAVAATRGLKAEILGPREGGHVDRLLPGEWAAHLGEMVEVERERARLALPLPPEQHVRAHLAIARAYLAIAAQEREAALALVERHGLGGGFVAELDALRATFDRTLTREQRLAARWREHAAALLDDTRRAALLDRLLDAGFVGKSAYAELCGVSLATASKHLGLLTQRGLLEQTGKGPSTRYLLPDAG</sequence>
<organism evidence="2 3">
    <name type="scientific">Rubrivivax gelatinosus</name>
    <name type="common">Rhodocyclus gelatinosus</name>
    <name type="synonym">Rhodopseudomonas gelatinosa</name>
    <dbReference type="NCBI Taxonomy" id="28068"/>
    <lineage>
        <taxon>Bacteria</taxon>
        <taxon>Pseudomonadati</taxon>
        <taxon>Pseudomonadota</taxon>
        <taxon>Betaproteobacteria</taxon>
        <taxon>Burkholderiales</taxon>
        <taxon>Sphaerotilaceae</taxon>
        <taxon>Rubrivivax</taxon>
    </lineage>
</organism>
<gene>
    <name evidence="2" type="ORF">EV684_11412</name>
</gene>
<dbReference type="Gene3D" id="1.10.10.10">
    <property type="entry name" value="Winged helix-like DNA-binding domain superfamily/Winged helix DNA-binding domain"/>
    <property type="match status" value="1"/>
</dbReference>
<evidence type="ECO:0000313" key="3">
    <source>
        <dbReference type="Proteomes" id="UP000295106"/>
    </source>
</evidence>
<name>A0A4R2M5Y9_RUBGE</name>
<dbReference type="Proteomes" id="UP000295106">
    <property type="component" value="Unassembled WGS sequence"/>
</dbReference>
<proteinExistence type="predicted"/>
<evidence type="ECO:0000313" key="2">
    <source>
        <dbReference type="EMBL" id="TCO99716.1"/>
    </source>
</evidence>
<dbReference type="SUPFAM" id="SSF46785">
    <property type="entry name" value="Winged helix' DNA-binding domain"/>
    <property type="match status" value="1"/>
</dbReference>
<dbReference type="Pfam" id="PF13424">
    <property type="entry name" value="TPR_12"/>
    <property type="match status" value="1"/>
</dbReference>
<dbReference type="Gene3D" id="1.25.40.10">
    <property type="entry name" value="Tetratricopeptide repeat domain"/>
    <property type="match status" value="1"/>
</dbReference>
<dbReference type="EMBL" id="SLXD01000014">
    <property type="protein sequence ID" value="TCO99716.1"/>
    <property type="molecule type" value="Genomic_DNA"/>
</dbReference>
<dbReference type="GeneID" id="99685522"/>
<dbReference type="InterPro" id="IPR019734">
    <property type="entry name" value="TPR_rpt"/>
</dbReference>
<accession>A0A4R2M5Y9</accession>
<dbReference type="InterPro" id="IPR036390">
    <property type="entry name" value="WH_DNA-bd_sf"/>
</dbReference>
<dbReference type="PROSITE" id="PS50005">
    <property type="entry name" value="TPR"/>
    <property type="match status" value="1"/>
</dbReference>